<evidence type="ECO:0000313" key="2">
    <source>
        <dbReference type="Proteomes" id="UP001345963"/>
    </source>
</evidence>
<comment type="caution">
    <text evidence="1">The sequence shown here is derived from an EMBL/GenBank/DDBJ whole genome shotgun (WGS) entry which is preliminary data.</text>
</comment>
<keyword evidence="2" id="KW-1185">Reference proteome</keyword>
<accession>A0ABU7B4V0</accession>
<gene>
    <name evidence="1" type="ORF">ATANTOWER_031959</name>
</gene>
<dbReference type="EMBL" id="JAHUTI010040258">
    <property type="protein sequence ID" value="MED6245135.1"/>
    <property type="molecule type" value="Genomic_DNA"/>
</dbReference>
<sequence length="139" mass="15465">MPPEAALIKADFPHGLEKKVGTTLHAFLRARPDGESNPPHRCHSRSRTCLCHTVRPGQLKPFPMATEVSCKLTLCLPTRGCFPQRPRQLLLSTVHVRGSVLAEKISLEITRNVPWYFKGTCLILVISYKLLLLAPTTNG</sequence>
<organism evidence="1 2">
    <name type="scientific">Ataeniobius toweri</name>
    <dbReference type="NCBI Taxonomy" id="208326"/>
    <lineage>
        <taxon>Eukaryota</taxon>
        <taxon>Metazoa</taxon>
        <taxon>Chordata</taxon>
        <taxon>Craniata</taxon>
        <taxon>Vertebrata</taxon>
        <taxon>Euteleostomi</taxon>
        <taxon>Actinopterygii</taxon>
        <taxon>Neopterygii</taxon>
        <taxon>Teleostei</taxon>
        <taxon>Neoteleostei</taxon>
        <taxon>Acanthomorphata</taxon>
        <taxon>Ovalentaria</taxon>
        <taxon>Atherinomorphae</taxon>
        <taxon>Cyprinodontiformes</taxon>
        <taxon>Goodeidae</taxon>
        <taxon>Ataeniobius</taxon>
    </lineage>
</organism>
<name>A0ABU7B4V0_9TELE</name>
<dbReference type="Proteomes" id="UP001345963">
    <property type="component" value="Unassembled WGS sequence"/>
</dbReference>
<proteinExistence type="predicted"/>
<reference evidence="1 2" key="1">
    <citation type="submission" date="2021-07" db="EMBL/GenBank/DDBJ databases">
        <authorList>
            <person name="Palmer J.M."/>
        </authorList>
    </citation>
    <scope>NUCLEOTIDE SEQUENCE [LARGE SCALE GENOMIC DNA]</scope>
    <source>
        <strain evidence="1 2">AT_MEX2019</strain>
        <tissue evidence="1">Muscle</tissue>
    </source>
</reference>
<evidence type="ECO:0000313" key="1">
    <source>
        <dbReference type="EMBL" id="MED6245135.1"/>
    </source>
</evidence>
<protein>
    <submittedName>
        <fullName evidence="1">Uncharacterized protein</fullName>
    </submittedName>
</protein>